<gene>
    <name evidence="2" type="ORF">SEMRO_801_G204420.1</name>
</gene>
<keyword evidence="3" id="KW-1185">Reference proteome</keyword>
<proteinExistence type="predicted"/>
<evidence type="ECO:0000256" key="1">
    <source>
        <dbReference type="SAM" id="MobiDB-lite"/>
    </source>
</evidence>
<organism evidence="2 3">
    <name type="scientific">Seminavis robusta</name>
    <dbReference type="NCBI Taxonomy" id="568900"/>
    <lineage>
        <taxon>Eukaryota</taxon>
        <taxon>Sar</taxon>
        <taxon>Stramenopiles</taxon>
        <taxon>Ochrophyta</taxon>
        <taxon>Bacillariophyta</taxon>
        <taxon>Bacillariophyceae</taxon>
        <taxon>Bacillariophycidae</taxon>
        <taxon>Naviculales</taxon>
        <taxon>Naviculaceae</taxon>
        <taxon>Seminavis</taxon>
    </lineage>
</organism>
<protein>
    <submittedName>
        <fullName evidence="2">Uncharacterized protein</fullName>
    </submittedName>
</protein>
<sequence length="125" mass="13857">MLRLTDQSDKAMRAVTTSRKPKTTMRKSPYSSYSCGLSTNSNISILLSDQSQQVSMKNRRSAKKKGVKKKDKKQAPPPMTDPPTAAINAKNSSSAKSDKANETKSATQQQEIHPVRPWKAKRVHS</sequence>
<name>A0A9N8EAB9_9STRA</name>
<evidence type="ECO:0000313" key="3">
    <source>
        <dbReference type="Proteomes" id="UP001153069"/>
    </source>
</evidence>
<dbReference type="EMBL" id="CAICTM010000800">
    <property type="protein sequence ID" value="CAB9516699.1"/>
    <property type="molecule type" value="Genomic_DNA"/>
</dbReference>
<feature type="region of interest" description="Disordered" evidence="1">
    <location>
        <begin position="48"/>
        <end position="125"/>
    </location>
</feature>
<feature type="compositionally biased region" description="Basic residues" evidence="1">
    <location>
        <begin position="57"/>
        <end position="72"/>
    </location>
</feature>
<dbReference type="Proteomes" id="UP001153069">
    <property type="component" value="Unassembled WGS sequence"/>
</dbReference>
<comment type="caution">
    <text evidence="2">The sequence shown here is derived from an EMBL/GenBank/DDBJ whole genome shotgun (WGS) entry which is preliminary data.</text>
</comment>
<feature type="compositionally biased region" description="Basic residues" evidence="1">
    <location>
        <begin position="116"/>
        <end position="125"/>
    </location>
</feature>
<feature type="compositionally biased region" description="Low complexity" evidence="1">
    <location>
        <begin position="82"/>
        <end position="95"/>
    </location>
</feature>
<evidence type="ECO:0000313" key="2">
    <source>
        <dbReference type="EMBL" id="CAB9516699.1"/>
    </source>
</evidence>
<dbReference type="AlphaFoldDB" id="A0A9N8EAB9"/>
<reference evidence="2" key="1">
    <citation type="submission" date="2020-06" db="EMBL/GenBank/DDBJ databases">
        <authorList>
            <consortium name="Plant Systems Biology data submission"/>
        </authorList>
    </citation>
    <scope>NUCLEOTIDE SEQUENCE</scope>
    <source>
        <strain evidence="2">D6</strain>
    </source>
</reference>
<feature type="compositionally biased region" description="Basic and acidic residues" evidence="1">
    <location>
        <begin position="1"/>
        <end position="12"/>
    </location>
</feature>
<feature type="region of interest" description="Disordered" evidence="1">
    <location>
        <begin position="1"/>
        <end position="36"/>
    </location>
</feature>
<accession>A0A9N8EAB9</accession>